<feature type="domain" description="ATP-grasp" evidence="2">
    <location>
        <begin position="123"/>
        <end position="308"/>
    </location>
</feature>
<dbReference type="Pfam" id="PF15632">
    <property type="entry name" value="ATPgrasp_Ter"/>
    <property type="match status" value="1"/>
</dbReference>
<dbReference type="OrthoDB" id="11959at2157"/>
<dbReference type="Gene3D" id="3.30.470.20">
    <property type="entry name" value="ATP-grasp fold, B domain"/>
    <property type="match status" value="1"/>
</dbReference>
<reference evidence="3 4" key="1">
    <citation type="journal article" date="2015" name="Genome Announc.">
        <title>Draft genome sequence of a Halorubrum H3 strain isolated from the burlinskoye salt lake (Altai Krai, Russia).</title>
        <authorList>
            <person name="Rozanov A.S."/>
            <person name="Bryanskaya A.V."/>
            <person name="Malup T.K."/>
            <person name="Kotenko A.V."/>
            <person name="Peltek S.E."/>
        </authorList>
    </citation>
    <scope>NUCLEOTIDE SEQUENCE [LARGE SCALE GENOMIC DNA]</scope>
    <source>
        <strain evidence="3 4">H3</strain>
    </source>
</reference>
<evidence type="ECO:0000313" key="4">
    <source>
        <dbReference type="Proteomes" id="UP000053331"/>
    </source>
</evidence>
<dbReference type="InterPro" id="IPR011761">
    <property type="entry name" value="ATP-grasp"/>
</dbReference>
<evidence type="ECO:0000256" key="1">
    <source>
        <dbReference type="PROSITE-ProRule" id="PRU00409"/>
    </source>
</evidence>
<dbReference type="RefSeq" id="WP_050023380.1">
    <property type="nucleotide sequence ID" value="NZ_JNFH02000005.1"/>
</dbReference>
<proteinExistence type="predicted"/>
<organism evidence="3 4">
    <name type="scientific">Halorubrum saccharovorum</name>
    <dbReference type="NCBI Taxonomy" id="2248"/>
    <lineage>
        <taxon>Archaea</taxon>
        <taxon>Methanobacteriati</taxon>
        <taxon>Methanobacteriota</taxon>
        <taxon>Stenosarchaea group</taxon>
        <taxon>Halobacteria</taxon>
        <taxon>Halobacteriales</taxon>
        <taxon>Haloferacaceae</taxon>
        <taxon>Halorubrum</taxon>
    </lineage>
</organism>
<comment type="caution">
    <text evidence="3">The sequence shown here is derived from an EMBL/GenBank/DDBJ whole genome shotgun (WGS) entry which is preliminary data.</text>
</comment>
<name>A0A081EXB3_9EURY</name>
<accession>A0A081EXB3</accession>
<dbReference type="AlphaFoldDB" id="A0A081EXB3"/>
<evidence type="ECO:0000259" key="2">
    <source>
        <dbReference type="PROSITE" id="PS50975"/>
    </source>
</evidence>
<dbReference type="GO" id="GO:0046872">
    <property type="term" value="F:metal ion binding"/>
    <property type="evidence" value="ECO:0007669"/>
    <property type="project" value="InterPro"/>
</dbReference>
<evidence type="ECO:0000313" key="3">
    <source>
        <dbReference type="EMBL" id="KDS92051.1"/>
    </source>
</evidence>
<keyword evidence="3" id="KW-0436">Ligase</keyword>
<sequence>MTADRPAAVVPAISTQSSVVAVRSLARAGVAPILASDGQRSPALSSKHRAEVVDVPDPTESMRGYADALVALAARDEVITVLPLREADAYALASRREELSEHVDPVWPGFDALRSAQDRRTLLSVAEDLGVPVPRTRLLTDWPDDDGSLVVKPRYTIVVDEDGEGSHEPDVRLLDPGERPPVDSVVDEMGHVPVTQEFVPSDGEFGFFALMDRGEPVATFQHKRIRSFSYSGGASVYREAVDVEELREHGTALLSALDWHGPAMVEFRRDARDGSFRLMEINPRFWGSLALPVHAGVDFPARYAALAAGQRPEGGTPDYRVGVGSHLLSGEFAYLYNVLRADGHGDPPPLGREVVALATSLYRNPNFDLLSADDPLPFVADAAGMAATLGSRIAEAVRR</sequence>
<dbReference type="SUPFAM" id="SSF56059">
    <property type="entry name" value="Glutathione synthetase ATP-binding domain-like"/>
    <property type="match status" value="1"/>
</dbReference>
<dbReference type="EMBL" id="JNFH02000005">
    <property type="protein sequence ID" value="KDS92051.1"/>
    <property type="molecule type" value="Genomic_DNA"/>
</dbReference>
<dbReference type="GO" id="GO:0005524">
    <property type="term" value="F:ATP binding"/>
    <property type="evidence" value="ECO:0007669"/>
    <property type="project" value="UniProtKB-UniRule"/>
</dbReference>
<keyword evidence="1" id="KW-0067">ATP-binding</keyword>
<dbReference type="PROSITE" id="PS50975">
    <property type="entry name" value="ATP_GRASP"/>
    <property type="match status" value="1"/>
</dbReference>
<protein>
    <submittedName>
        <fullName evidence="3">Carboxylate--amine ligase</fullName>
    </submittedName>
</protein>
<dbReference type="Proteomes" id="UP000053331">
    <property type="component" value="Unassembled WGS sequence"/>
</dbReference>
<dbReference type="GO" id="GO:0016874">
    <property type="term" value="F:ligase activity"/>
    <property type="evidence" value="ECO:0007669"/>
    <property type="project" value="UniProtKB-KW"/>
</dbReference>
<keyword evidence="4" id="KW-1185">Reference proteome</keyword>
<keyword evidence="1" id="KW-0547">Nucleotide-binding</keyword>
<gene>
    <name evidence="3" type="ORF">FK85_08940</name>
</gene>